<geneLocation type="plasmid" evidence="2">
    <name>pacmp1</name>
</geneLocation>
<protein>
    <submittedName>
        <fullName evidence="1">Uncharacterized protein</fullName>
    </submittedName>
</protein>
<keyword evidence="1" id="KW-0614">Plasmid</keyword>
<proteinExistence type="predicted"/>
<organism evidence="1 2">
    <name type="scientific">Streptomyces subrutilus</name>
    <dbReference type="NCBI Taxonomy" id="36818"/>
    <lineage>
        <taxon>Bacteria</taxon>
        <taxon>Bacillati</taxon>
        <taxon>Actinomycetota</taxon>
        <taxon>Actinomycetes</taxon>
        <taxon>Kitasatosporales</taxon>
        <taxon>Streptomycetaceae</taxon>
        <taxon>Streptomyces</taxon>
    </lineage>
</organism>
<evidence type="ECO:0000313" key="1">
    <source>
        <dbReference type="EMBL" id="OEJ21047.1"/>
    </source>
</evidence>
<dbReference type="RefSeq" id="WP_069917935.1">
    <property type="nucleotide sequence ID" value="NZ_CM007203.1"/>
</dbReference>
<comment type="caution">
    <text evidence="1">The sequence shown here is derived from an EMBL/GenBank/DDBJ whole genome shotgun (WGS) entry which is preliminary data.</text>
</comment>
<dbReference type="AlphaFoldDB" id="A0A1E5NY32"/>
<reference evidence="1 2" key="1">
    <citation type="submission" date="2016-08" db="EMBL/GenBank/DDBJ databases">
        <title>The complete genome of Streptomyces subrutilus 10-1-1.</title>
        <authorList>
            <person name="Chen X."/>
        </authorList>
    </citation>
    <scope>NUCLEOTIDE SEQUENCE [LARGE SCALE GENOMIC DNA]</scope>
    <source>
        <strain evidence="1 2">10-1-1</strain>
        <plasmid evidence="2">pacmp1</plasmid>
    </source>
</reference>
<name>A0A1E5NY32_9ACTN</name>
<gene>
    <name evidence="1" type="ORF">BGK67_34695</name>
</gene>
<dbReference type="Proteomes" id="UP000095705">
    <property type="component" value="Plasmid pACMP1"/>
</dbReference>
<sequence>MPSKTVTSPYAPHPGTEYPFSIGDIAFATARALGDAFTGDSGCWGVTGQVHGAGDRWTISVDYEGDLCLTPEHGTDPIHYFPDLTAGDGLDEIAAAVAEAIRVDIVRMATHPLKSADDN</sequence>
<dbReference type="EMBL" id="MEHK01000005">
    <property type="protein sequence ID" value="OEJ21047.1"/>
    <property type="molecule type" value="Genomic_DNA"/>
</dbReference>
<accession>A0A1E5NY32</accession>
<keyword evidence="2" id="KW-1185">Reference proteome</keyword>
<dbReference type="OrthoDB" id="4306595at2"/>
<evidence type="ECO:0000313" key="2">
    <source>
        <dbReference type="Proteomes" id="UP000095705"/>
    </source>
</evidence>